<evidence type="ECO:0000256" key="5">
    <source>
        <dbReference type="ARBA" id="ARBA00022820"/>
    </source>
</evidence>
<dbReference type="PROSITE" id="PS50240">
    <property type="entry name" value="TRYPSIN_DOM"/>
    <property type="match status" value="1"/>
</dbReference>
<keyword evidence="4 10" id="KW-0378">Hydrolase</keyword>
<evidence type="ECO:0000256" key="4">
    <source>
        <dbReference type="ARBA" id="ARBA00022801"/>
    </source>
</evidence>
<evidence type="ECO:0000256" key="8">
    <source>
        <dbReference type="ARBA" id="ARBA00024195"/>
    </source>
</evidence>
<dbReference type="Pfam" id="PF00089">
    <property type="entry name" value="Trypsin"/>
    <property type="match status" value="1"/>
</dbReference>
<evidence type="ECO:0000259" key="13">
    <source>
        <dbReference type="PROSITE" id="PS51888"/>
    </source>
</evidence>
<dbReference type="InterPro" id="IPR009003">
    <property type="entry name" value="Peptidase_S1_PA"/>
</dbReference>
<evidence type="ECO:0000313" key="15">
    <source>
        <dbReference type="Proteomes" id="UP000801492"/>
    </source>
</evidence>
<keyword evidence="7" id="KW-1015">Disulfide bond</keyword>
<keyword evidence="3 11" id="KW-0732">Signal</keyword>
<dbReference type="PROSITE" id="PS00135">
    <property type="entry name" value="TRYPSIN_SER"/>
    <property type="match status" value="1"/>
</dbReference>
<comment type="caution">
    <text evidence="14">The sequence shown here is derived from an EMBL/GenBank/DDBJ whole genome shotgun (WGS) entry which is preliminary data.</text>
</comment>
<dbReference type="InterPro" id="IPR018114">
    <property type="entry name" value="TRYPSIN_HIS"/>
</dbReference>
<comment type="domain">
    <text evidence="11">The clip domain consists of 35-55 residues which are 'knitted' together usually by 3 conserved disulfide bonds forming a clip-like compact structure.</text>
</comment>
<dbReference type="PROSITE" id="PS00134">
    <property type="entry name" value="TRYPSIN_HIS"/>
    <property type="match status" value="1"/>
</dbReference>
<comment type="similarity">
    <text evidence="8 11">Belongs to the peptidase S1 family. CLIP subfamily.</text>
</comment>
<feature type="signal peptide" evidence="11">
    <location>
        <begin position="1"/>
        <end position="22"/>
    </location>
</feature>
<dbReference type="AlphaFoldDB" id="A0A8K0D136"/>
<dbReference type="InterPro" id="IPR038565">
    <property type="entry name" value="CLIP_sf"/>
</dbReference>
<evidence type="ECO:0000256" key="6">
    <source>
        <dbReference type="ARBA" id="ARBA00022825"/>
    </source>
</evidence>
<dbReference type="EMBL" id="VTPC01005390">
    <property type="protein sequence ID" value="KAF2896089.1"/>
    <property type="molecule type" value="Genomic_DNA"/>
</dbReference>
<protein>
    <recommendedName>
        <fullName evidence="11">CLIP domain-containing serine protease</fullName>
        <ecNumber evidence="10">3.4.21.-</ecNumber>
    </recommendedName>
</protein>
<reference evidence="14" key="1">
    <citation type="submission" date="2019-08" db="EMBL/GenBank/DDBJ databases">
        <title>The genome of the North American firefly Photinus pyralis.</title>
        <authorList>
            <consortium name="Photinus pyralis genome working group"/>
            <person name="Fallon T.R."/>
            <person name="Sander Lower S.E."/>
            <person name="Weng J.-K."/>
        </authorList>
    </citation>
    <scope>NUCLEOTIDE SEQUENCE</scope>
    <source>
        <strain evidence="14">TRF0915ILg1</strain>
        <tissue evidence="14">Whole body</tissue>
    </source>
</reference>
<dbReference type="SMART" id="SM00020">
    <property type="entry name" value="Tryp_SPc"/>
    <property type="match status" value="1"/>
</dbReference>
<dbReference type="Gene3D" id="2.40.10.10">
    <property type="entry name" value="Trypsin-like serine proteases"/>
    <property type="match status" value="2"/>
</dbReference>
<comment type="catalytic activity">
    <reaction evidence="9">
        <text>Selective cleavage of 103-Arg-|-Ser-104 and 124-Ile-|-Ile-125 bonds in Limulus clotting factor B to form activated factor B. Cleavage of -Pro-Arg-|-Xaa- bonds in synthetic substrates.</text>
        <dbReference type="EC" id="3.4.21.84"/>
    </reaction>
</comment>
<dbReference type="PANTHER" id="PTHR24256">
    <property type="entry name" value="TRYPTASE-RELATED"/>
    <property type="match status" value="1"/>
</dbReference>
<dbReference type="CDD" id="cd00190">
    <property type="entry name" value="Tryp_SPc"/>
    <property type="match status" value="1"/>
</dbReference>
<dbReference type="GO" id="GO:0005576">
    <property type="term" value="C:extracellular region"/>
    <property type="evidence" value="ECO:0007669"/>
    <property type="project" value="UniProtKB-SubCell"/>
</dbReference>
<dbReference type="GO" id="GO:0006508">
    <property type="term" value="P:proteolysis"/>
    <property type="evidence" value="ECO:0007669"/>
    <property type="project" value="UniProtKB-KW"/>
</dbReference>
<dbReference type="OrthoDB" id="9981647at2759"/>
<dbReference type="GO" id="GO:0042381">
    <property type="term" value="P:hemolymph coagulation"/>
    <property type="evidence" value="ECO:0007669"/>
    <property type="project" value="UniProtKB-KW"/>
</dbReference>
<dbReference type="InterPro" id="IPR051487">
    <property type="entry name" value="Ser/Thr_Proteases_Immune/Dev"/>
</dbReference>
<keyword evidence="1" id="KW-0768">Sushi</keyword>
<keyword evidence="11" id="KW-0964">Secreted</keyword>
<dbReference type="FunFam" id="2.40.10.10:FF:000120">
    <property type="entry name" value="Putative serine protease"/>
    <property type="match status" value="1"/>
</dbReference>
<sequence length="385" mass="42056">MAAVVSLCILLLVASLLAVADCELCATPASKQGECVEINKCEAILDLYNNLTSLDKQTIKFLHNSQCGYAGLNPKVCCPKNDKPFVLQRPIVPFLGNRFGENEEEKIAKGQCGIQYTTDRIFDGTITEIDEFPWMALLIYQTEQGPGLACGGVLINSKYVLTAAHCVIGAQVEKLGKLIAVRLGEYDLQTAVDCDDISDEIEEYCAPPPVDVFIESSHPHPDYKTGTADRHHDIALIRLSNPVNYTKYIQPICLPNATHDSSISESKSELVICGWGKTEKSEGSAIKLKAKVPLVQENECKNPYEAKGIRLAKTQLCAGDGKHDSCKGDSGGPLMLEDLSDPAENRWYAVGIISFGSNPCAKQGVPAVYTRVLPYLEWIKSTMKP</sequence>
<keyword evidence="5" id="KW-0353">Hemolymph clotting</keyword>
<dbReference type="PROSITE" id="PS51888">
    <property type="entry name" value="CLIP"/>
    <property type="match status" value="1"/>
</dbReference>
<dbReference type="SUPFAM" id="SSF50494">
    <property type="entry name" value="Trypsin-like serine proteases"/>
    <property type="match status" value="1"/>
</dbReference>
<keyword evidence="6 10" id="KW-0720">Serine protease</keyword>
<comment type="subcellular location">
    <subcellularLocation>
        <location evidence="11">Secreted</location>
    </subcellularLocation>
</comment>
<feature type="domain" description="Clip" evidence="13">
    <location>
        <begin position="24"/>
        <end position="78"/>
    </location>
</feature>
<evidence type="ECO:0000313" key="14">
    <source>
        <dbReference type="EMBL" id="KAF2896089.1"/>
    </source>
</evidence>
<gene>
    <name evidence="14" type="ORF">ILUMI_10087</name>
</gene>
<dbReference type="GO" id="GO:0004252">
    <property type="term" value="F:serine-type endopeptidase activity"/>
    <property type="evidence" value="ECO:0007669"/>
    <property type="project" value="UniProtKB-UniRule"/>
</dbReference>
<organism evidence="14 15">
    <name type="scientific">Ignelater luminosus</name>
    <name type="common">Cucubano</name>
    <name type="synonym">Pyrophorus luminosus</name>
    <dbReference type="NCBI Taxonomy" id="2038154"/>
    <lineage>
        <taxon>Eukaryota</taxon>
        <taxon>Metazoa</taxon>
        <taxon>Ecdysozoa</taxon>
        <taxon>Arthropoda</taxon>
        <taxon>Hexapoda</taxon>
        <taxon>Insecta</taxon>
        <taxon>Pterygota</taxon>
        <taxon>Neoptera</taxon>
        <taxon>Endopterygota</taxon>
        <taxon>Coleoptera</taxon>
        <taxon>Polyphaga</taxon>
        <taxon>Elateriformia</taxon>
        <taxon>Elateroidea</taxon>
        <taxon>Elateridae</taxon>
        <taxon>Agrypninae</taxon>
        <taxon>Pyrophorini</taxon>
        <taxon>Ignelater</taxon>
    </lineage>
</organism>
<evidence type="ECO:0000259" key="12">
    <source>
        <dbReference type="PROSITE" id="PS50240"/>
    </source>
</evidence>
<evidence type="ECO:0000256" key="11">
    <source>
        <dbReference type="RuleBase" id="RU366078"/>
    </source>
</evidence>
<name>A0A8K0D136_IGNLU</name>
<keyword evidence="15" id="KW-1185">Reference proteome</keyword>
<dbReference type="SMART" id="SM00680">
    <property type="entry name" value="CLIP"/>
    <property type="match status" value="1"/>
</dbReference>
<evidence type="ECO:0000256" key="7">
    <source>
        <dbReference type="ARBA" id="ARBA00023157"/>
    </source>
</evidence>
<dbReference type="InterPro" id="IPR033116">
    <property type="entry name" value="TRYPSIN_SER"/>
</dbReference>
<evidence type="ECO:0000256" key="1">
    <source>
        <dbReference type="ARBA" id="ARBA00022659"/>
    </source>
</evidence>
<accession>A0A8K0D136</accession>
<dbReference type="Gene3D" id="3.30.1640.30">
    <property type="match status" value="1"/>
</dbReference>
<dbReference type="InterPro" id="IPR001314">
    <property type="entry name" value="Peptidase_S1A"/>
</dbReference>
<proteinExistence type="inferred from homology"/>
<evidence type="ECO:0000256" key="9">
    <source>
        <dbReference type="ARBA" id="ARBA00052079"/>
    </source>
</evidence>
<dbReference type="Proteomes" id="UP000801492">
    <property type="component" value="Unassembled WGS sequence"/>
</dbReference>
<dbReference type="InterPro" id="IPR043504">
    <property type="entry name" value="Peptidase_S1_PA_chymotrypsin"/>
</dbReference>
<dbReference type="InterPro" id="IPR022700">
    <property type="entry name" value="CLIP"/>
</dbReference>
<feature type="chain" id="PRO_5035487147" description="CLIP domain-containing serine protease" evidence="11">
    <location>
        <begin position="23"/>
        <end position="385"/>
    </location>
</feature>
<dbReference type="InterPro" id="IPR001254">
    <property type="entry name" value="Trypsin_dom"/>
</dbReference>
<evidence type="ECO:0000256" key="10">
    <source>
        <dbReference type="RuleBase" id="RU363034"/>
    </source>
</evidence>
<evidence type="ECO:0000256" key="3">
    <source>
        <dbReference type="ARBA" id="ARBA00022729"/>
    </source>
</evidence>
<dbReference type="Pfam" id="PF12032">
    <property type="entry name" value="CLIP"/>
    <property type="match status" value="1"/>
</dbReference>
<evidence type="ECO:0000256" key="2">
    <source>
        <dbReference type="ARBA" id="ARBA00022670"/>
    </source>
</evidence>
<feature type="domain" description="Peptidase S1" evidence="12">
    <location>
        <begin position="121"/>
        <end position="384"/>
    </location>
</feature>
<dbReference type="PRINTS" id="PR00722">
    <property type="entry name" value="CHYMOTRYPSIN"/>
</dbReference>
<dbReference type="EC" id="3.4.21.-" evidence="10"/>
<keyword evidence="2 10" id="KW-0645">Protease</keyword>